<gene>
    <name evidence="1" type="ORF">VZ95_13235</name>
</gene>
<evidence type="ECO:0008006" key="3">
    <source>
        <dbReference type="Google" id="ProtNLM"/>
    </source>
</evidence>
<proteinExistence type="predicted"/>
<comment type="caution">
    <text evidence="1">The sequence shown here is derived from an EMBL/GenBank/DDBJ whole genome shotgun (WGS) entry which is preliminary data.</text>
</comment>
<dbReference type="Proteomes" id="UP000033774">
    <property type="component" value="Unassembled WGS sequence"/>
</dbReference>
<organism evidence="1 2">
    <name type="scientific">Elstera litoralis</name>
    <dbReference type="NCBI Taxonomy" id="552518"/>
    <lineage>
        <taxon>Bacteria</taxon>
        <taxon>Pseudomonadati</taxon>
        <taxon>Pseudomonadota</taxon>
        <taxon>Alphaproteobacteria</taxon>
        <taxon>Rhodospirillales</taxon>
        <taxon>Rhodospirillaceae</taxon>
        <taxon>Elstera</taxon>
    </lineage>
</organism>
<dbReference type="AlphaFoldDB" id="A0A0F3IRB6"/>
<dbReference type="InterPro" id="IPR008551">
    <property type="entry name" value="TANGO2"/>
</dbReference>
<sequence length="243" mass="26701">MCVVLVLRRPGHRWPFLLAANREEMADRPSRPPGRHWPDRPDVRAGYDESSGGSWLGINDYGVTAALLNRHGTLGPQVGKRSRGELVLEALDHADASVAAKSLIDLDPKAYRGFNLVIADDQDAYWLRSDEEKLTVAEIPEGFSMFGAWERNDPGDPRVKRHLSRFIAAPVPIPDSDDWGAWQALLAQEDKADPRQGLTLHLPNGYGTRASSLIALPVLGDGRQPAFLHADGPPATHPYEPVA</sequence>
<reference evidence="1 2" key="1">
    <citation type="submission" date="2015-03" db="EMBL/GenBank/DDBJ databases">
        <title>Draft genome sequence of Elstera litoralis.</title>
        <authorList>
            <person name="Rahalkar M.C."/>
            <person name="Dhakephalkar P.K."/>
            <person name="Pore S.D."/>
            <person name="Arora P."/>
            <person name="Kapse N.G."/>
            <person name="Pandit P.S."/>
        </authorList>
    </citation>
    <scope>NUCLEOTIDE SEQUENCE [LARGE SCALE GENOMIC DNA]</scope>
    <source>
        <strain evidence="1 2">Dia-1</strain>
    </source>
</reference>
<keyword evidence="2" id="KW-1185">Reference proteome</keyword>
<accession>A0A0F3IRB6</accession>
<dbReference type="EMBL" id="LAJY01000346">
    <property type="protein sequence ID" value="KJV09162.1"/>
    <property type="molecule type" value="Genomic_DNA"/>
</dbReference>
<evidence type="ECO:0000313" key="2">
    <source>
        <dbReference type="Proteomes" id="UP000033774"/>
    </source>
</evidence>
<evidence type="ECO:0000313" key="1">
    <source>
        <dbReference type="EMBL" id="KJV09162.1"/>
    </source>
</evidence>
<dbReference type="Pfam" id="PF05742">
    <property type="entry name" value="TANGO2"/>
    <property type="match status" value="1"/>
</dbReference>
<dbReference type="PANTHER" id="PTHR17985">
    <property type="entry name" value="SER/THR-RICH PROTEIN T10 IN DGCR REGION"/>
    <property type="match status" value="1"/>
</dbReference>
<dbReference type="PATRIC" id="fig|552518.3.peg.2317"/>
<dbReference type="RefSeq" id="WP_045776267.1">
    <property type="nucleotide sequence ID" value="NZ_LAJY01000346.1"/>
</dbReference>
<protein>
    <recommendedName>
        <fullName evidence="3">NRDE family protein</fullName>
    </recommendedName>
</protein>
<name>A0A0F3IRB6_9PROT</name>
<dbReference type="OrthoDB" id="4380123at2"/>
<dbReference type="PANTHER" id="PTHR17985:SF8">
    <property type="entry name" value="TRANSPORT AND GOLGI ORGANIZATION PROTEIN 2 HOMOLOG"/>
    <property type="match status" value="1"/>
</dbReference>